<evidence type="ECO:0000256" key="1">
    <source>
        <dbReference type="SAM" id="MobiDB-lite"/>
    </source>
</evidence>
<keyword evidence="3" id="KW-1185">Reference proteome</keyword>
<sequence>MYRAACKGPLILTAANSLVTLKEDGWEVTTIWPPCKCRPAEDPRLNTIKATVPWKKEGKSLLEERGAERKGRILCTTLGLAAQTKEASTRRSTKGQLECARPITSPGSGRAMACASARGNYVGSRKQPS</sequence>
<accession>A0A5B7GMZ5</accession>
<dbReference type="EMBL" id="VSRR010016057">
    <property type="protein sequence ID" value="MPC58866.1"/>
    <property type="molecule type" value="Genomic_DNA"/>
</dbReference>
<proteinExistence type="predicted"/>
<feature type="region of interest" description="Disordered" evidence="1">
    <location>
        <begin position="85"/>
        <end position="111"/>
    </location>
</feature>
<comment type="caution">
    <text evidence="2">The sequence shown here is derived from an EMBL/GenBank/DDBJ whole genome shotgun (WGS) entry which is preliminary data.</text>
</comment>
<name>A0A5B7GMZ5_PORTR</name>
<organism evidence="2 3">
    <name type="scientific">Portunus trituberculatus</name>
    <name type="common">Swimming crab</name>
    <name type="synonym">Neptunus trituberculatus</name>
    <dbReference type="NCBI Taxonomy" id="210409"/>
    <lineage>
        <taxon>Eukaryota</taxon>
        <taxon>Metazoa</taxon>
        <taxon>Ecdysozoa</taxon>
        <taxon>Arthropoda</taxon>
        <taxon>Crustacea</taxon>
        <taxon>Multicrustacea</taxon>
        <taxon>Malacostraca</taxon>
        <taxon>Eumalacostraca</taxon>
        <taxon>Eucarida</taxon>
        <taxon>Decapoda</taxon>
        <taxon>Pleocyemata</taxon>
        <taxon>Brachyura</taxon>
        <taxon>Eubrachyura</taxon>
        <taxon>Portunoidea</taxon>
        <taxon>Portunidae</taxon>
        <taxon>Portuninae</taxon>
        <taxon>Portunus</taxon>
    </lineage>
</organism>
<dbReference type="AlphaFoldDB" id="A0A5B7GMZ5"/>
<evidence type="ECO:0000313" key="3">
    <source>
        <dbReference type="Proteomes" id="UP000324222"/>
    </source>
</evidence>
<dbReference type="Proteomes" id="UP000324222">
    <property type="component" value="Unassembled WGS sequence"/>
</dbReference>
<reference evidence="2 3" key="1">
    <citation type="submission" date="2019-05" db="EMBL/GenBank/DDBJ databases">
        <title>Another draft genome of Portunus trituberculatus and its Hox gene families provides insights of decapod evolution.</title>
        <authorList>
            <person name="Jeong J.-H."/>
            <person name="Song I."/>
            <person name="Kim S."/>
            <person name="Choi T."/>
            <person name="Kim D."/>
            <person name="Ryu S."/>
            <person name="Kim W."/>
        </authorList>
    </citation>
    <scope>NUCLEOTIDE SEQUENCE [LARGE SCALE GENOMIC DNA]</scope>
    <source>
        <tissue evidence="2">Muscle</tissue>
    </source>
</reference>
<gene>
    <name evidence="2" type="ORF">E2C01_052876</name>
</gene>
<protein>
    <submittedName>
        <fullName evidence="2">Uncharacterized protein</fullName>
    </submittedName>
</protein>
<evidence type="ECO:0000313" key="2">
    <source>
        <dbReference type="EMBL" id="MPC58866.1"/>
    </source>
</evidence>